<dbReference type="InterPro" id="IPR006140">
    <property type="entry name" value="D-isomer_DH_NAD-bd"/>
</dbReference>
<dbReference type="FunFam" id="3.40.50.720:FF:000203">
    <property type="entry name" value="D-3-phosphoglycerate dehydrogenase (SerA)"/>
    <property type="match status" value="1"/>
</dbReference>
<dbReference type="InterPro" id="IPR036291">
    <property type="entry name" value="NAD(P)-bd_dom_sf"/>
</dbReference>
<proteinExistence type="inferred from homology"/>
<gene>
    <name evidence="7" type="ORF">AA309_24630</name>
</gene>
<evidence type="ECO:0000256" key="1">
    <source>
        <dbReference type="ARBA" id="ARBA00005854"/>
    </source>
</evidence>
<organism evidence="7 8">
    <name type="scientific">Microvirga vignae</name>
    <dbReference type="NCBI Taxonomy" id="1225564"/>
    <lineage>
        <taxon>Bacteria</taxon>
        <taxon>Pseudomonadati</taxon>
        <taxon>Pseudomonadota</taxon>
        <taxon>Alphaproteobacteria</taxon>
        <taxon>Hyphomicrobiales</taxon>
        <taxon>Methylobacteriaceae</taxon>
        <taxon>Microvirga</taxon>
    </lineage>
</organism>
<dbReference type="EMBL" id="LCYG01000074">
    <property type="protein sequence ID" value="KLK90628.1"/>
    <property type="molecule type" value="Genomic_DNA"/>
</dbReference>
<evidence type="ECO:0000256" key="3">
    <source>
        <dbReference type="ARBA" id="ARBA00023027"/>
    </source>
</evidence>
<dbReference type="SUPFAM" id="SSF52283">
    <property type="entry name" value="Formate/glycerate dehydrogenase catalytic domain-like"/>
    <property type="match status" value="1"/>
</dbReference>
<evidence type="ECO:0000256" key="4">
    <source>
        <dbReference type="RuleBase" id="RU003719"/>
    </source>
</evidence>
<dbReference type="GO" id="GO:0016616">
    <property type="term" value="F:oxidoreductase activity, acting on the CH-OH group of donors, NAD or NADP as acceptor"/>
    <property type="evidence" value="ECO:0007669"/>
    <property type="project" value="InterPro"/>
</dbReference>
<dbReference type="Pfam" id="PF02826">
    <property type="entry name" value="2-Hacid_dh_C"/>
    <property type="match status" value="1"/>
</dbReference>
<evidence type="ECO:0000313" key="8">
    <source>
        <dbReference type="Proteomes" id="UP000035489"/>
    </source>
</evidence>
<comment type="caution">
    <text evidence="7">The sequence shown here is derived from an EMBL/GenBank/DDBJ whole genome shotgun (WGS) entry which is preliminary data.</text>
</comment>
<dbReference type="PATRIC" id="fig|1225564.3.peg.6416"/>
<dbReference type="Pfam" id="PF00389">
    <property type="entry name" value="2-Hacid_dh"/>
    <property type="match status" value="1"/>
</dbReference>
<comment type="similarity">
    <text evidence="1 4">Belongs to the D-isomer specific 2-hydroxyacid dehydrogenase family.</text>
</comment>
<keyword evidence="8" id="KW-1185">Reference proteome</keyword>
<feature type="domain" description="D-isomer specific 2-hydroxyacid dehydrogenase catalytic" evidence="5">
    <location>
        <begin position="11"/>
        <end position="319"/>
    </location>
</feature>
<sequence length="326" mass="36128">MSVEISMRIAILDDYQRVALQYARWDMLGRDCDIQVFDRNLSSIDEAANALADFDVLCLMRERMPLPRELIERLPRLKLVIVTGARTRTIDLEAAASHGVTVCHTHPGESQYATPELAWGLILSCARSIPEEHRHVREGRWQETIGLSLGGKTLGLLGLGKLGSHMVPIARAFGMDVVAWSQNLTEERAASLQARRVDKDELFRLSDVVSIHLILGERTRRLVGAHEFGLMKPSAILVNTSRGPIVDEAAMIQALQTRKIRAAGLDVFDQEPLPPDHPLRTIPNAVLTPHLGYVTEGAYRAFFEDTVEGIAAWRAGNPVRVLAAPV</sequence>
<dbReference type="GO" id="GO:0051287">
    <property type="term" value="F:NAD binding"/>
    <property type="evidence" value="ECO:0007669"/>
    <property type="project" value="InterPro"/>
</dbReference>
<evidence type="ECO:0000256" key="2">
    <source>
        <dbReference type="ARBA" id="ARBA00023002"/>
    </source>
</evidence>
<reference evidence="7 8" key="1">
    <citation type="submission" date="2015-05" db="EMBL/GenBank/DDBJ databases">
        <title>Draft genome sequence of Microvirga vignae strain BR3299, a novel nitrogen fixing bacteria isolated from Brazil semi-aired region.</title>
        <authorList>
            <person name="Zilli J.E."/>
            <person name="Passos S.R."/>
            <person name="Leite J."/>
            <person name="Baldani J.I."/>
            <person name="Xavier G.R."/>
            <person name="Rumjaneck N.G."/>
            <person name="Simoes-Araujo J.L."/>
        </authorList>
    </citation>
    <scope>NUCLEOTIDE SEQUENCE [LARGE SCALE GENOMIC DNA]</scope>
    <source>
        <strain evidence="7 8">BR3299</strain>
    </source>
</reference>
<dbReference type="Proteomes" id="UP000035489">
    <property type="component" value="Unassembled WGS sequence"/>
</dbReference>
<name>A0A0H1R653_9HYPH</name>
<dbReference type="Gene3D" id="3.40.50.720">
    <property type="entry name" value="NAD(P)-binding Rossmann-like Domain"/>
    <property type="match status" value="2"/>
</dbReference>
<dbReference type="AlphaFoldDB" id="A0A0H1R653"/>
<keyword evidence="2 4" id="KW-0560">Oxidoreductase</keyword>
<dbReference type="STRING" id="1225564.AA309_24630"/>
<evidence type="ECO:0000313" key="7">
    <source>
        <dbReference type="EMBL" id="KLK90628.1"/>
    </source>
</evidence>
<feature type="domain" description="D-isomer specific 2-hydroxyacid dehydrogenase NAD-binding" evidence="6">
    <location>
        <begin position="120"/>
        <end position="292"/>
    </location>
</feature>
<keyword evidence="3" id="KW-0520">NAD</keyword>
<protein>
    <submittedName>
        <fullName evidence="7">2-hydroxyacid dehydrogenase</fullName>
    </submittedName>
</protein>
<dbReference type="SUPFAM" id="SSF51735">
    <property type="entry name" value="NAD(P)-binding Rossmann-fold domains"/>
    <property type="match status" value="1"/>
</dbReference>
<evidence type="ECO:0000259" key="5">
    <source>
        <dbReference type="Pfam" id="PF00389"/>
    </source>
</evidence>
<dbReference type="CDD" id="cd12169">
    <property type="entry name" value="PGDH_like_1"/>
    <property type="match status" value="1"/>
</dbReference>
<dbReference type="PANTHER" id="PTHR42789">
    <property type="entry name" value="D-ISOMER SPECIFIC 2-HYDROXYACID DEHYDROGENASE FAMILY PROTEIN (AFU_ORTHOLOGUE AFUA_6G10090)"/>
    <property type="match status" value="1"/>
</dbReference>
<dbReference type="PROSITE" id="PS00671">
    <property type="entry name" value="D_2_HYDROXYACID_DH_3"/>
    <property type="match status" value="1"/>
</dbReference>
<dbReference type="PANTHER" id="PTHR42789:SF1">
    <property type="entry name" value="D-ISOMER SPECIFIC 2-HYDROXYACID DEHYDROGENASE FAMILY PROTEIN (AFU_ORTHOLOGUE AFUA_6G10090)"/>
    <property type="match status" value="1"/>
</dbReference>
<dbReference type="InterPro" id="IPR029753">
    <property type="entry name" value="D-isomer_DH_CS"/>
</dbReference>
<evidence type="ECO:0000259" key="6">
    <source>
        <dbReference type="Pfam" id="PF02826"/>
    </source>
</evidence>
<accession>A0A0H1R653</accession>
<dbReference type="InterPro" id="IPR050857">
    <property type="entry name" value="D-2-hydroxyacid_DH"/>
</dbReference>
<dbReference type="InterPro" id="IPR006139">
    <property type="entry name" value="D-isomer_2_OHA_DH_cat_dom"/>
</dbReference>